<reference evidence="2 3" key="2">
    <citation type="journal article" date="2021" name="J. Hered.">
        <title>Feather Gene Expression Elucidates the Developmental Basis of Plumage Iridescence in African Starlings.</title>
        <authorList>
            <person name="Rubenstein D.R."/>
            <person name="Corvelo A."/>
            <person name="MacManes M.D."/>
            <person name="Maia R."/>
            <person name="Narzisi G."/>
            <person name="Rousaki A."/>
            <person name="Vandenabeele P."/>
            <person name="Shawkey M.D."/>
            <person name="Solomon J."/>
        </authorList>
    </citation>
    <scope>NUCLEOTIDE SEQUENCE [LARGE SCALE GENOMIC DNA]</scope>
    <source>
        <strain evidence="2">SS15</strain>
    </source>
</reference>
<dbReference type="AlphaFoldDB" id="A0A835NSB4"/>
<reference evidence="2" key="3">
    <citation type="submission" date="2022-01" db="EMBL/GenBank/DDBJ databases">
        <authorList>
            <person name="Rubenstein D.R."/>
        </authorList>
    </citation>
    <scope>NUCLEOTIDE SEQUENCE</scope>
    <source>
        <strain evidence="2">SS15</strain>
        <tissue evidence="2">Liver</tissue>
    </source>
</reference>
<proteinExistence type="predicted"/>
<evidence type="ECO:0000313" key="1">
    <source>
        <dbReference type="EMBL" id="KAG0120942.1"/>
    </source>
</evidence>
<dbReference type="EMBL" id="JADDUC020000015">
    <property type="protein sequence ID" value="KAI1234352.1"/>
    <property type="molecule type" value="Genomic_DNA"/>
</dbReference>
<keyword evidence="3" id="KW-1185">Reference proteome</keyword>
<reference evidence="1" key="1">
    <citation type="submission" date="2020-10" db="EMBL/GenBank/DDBJ databases">
        <title>Feather gene expression reveals the developmental basis of iridescence in African starlings.</title>
        <authorList>
            <person name="Rubenstein D.R."/>
        </authorList>
    </citation>
    <scope>NUCLEOTIDE SEQUENCE</scope>
    <source>
        <strain evidence="1">SS15</strain>
        <tissue evidence="1">Liver</tissue>
    </source>
</reference>
<name>A0A835NSB4_9PASS</name>
<accession>A0A835NSB4</accession>
<sequence length="185" mass="20166">MPLLSSSPQTSVPAPVPLHCAPIIPENWNADPRLRSVLLHQSSSSLLVTGSGVSGASAARLHLLLSLLKPDPAGTVAQRLKRNLRQEYHRCQLTCEAFVYEAEVLGRQVHQAAGGEINETGSFSSCHRSLKREGFRSVLLKEWEDALRAPSLSLHGQLSALADVNKQPCEDFGKRSRSHLSEAMV</sequence>
<dbReference type="Proteomes" id="UP000618051">
    <property type="component" value="Unassembled WGS sequence"/>
</dbReference>
<comment type="caution">
    <text evidence="1">The sequence shown here is derived from an EMBL/GenBank/DDBJ whole genome shotgun (WGS) entry which is preliminary data.</text>
</comment>
<evidence type="ECO:0000313" key="2">
    <source>
        <dbReference type="EMBL" id="KAI1234352.1"/>
    </source>
</evidence>
<dbReference type="EMBL" id="JADDUC010000057">
    <property type="protein sequence ID" value="KAG0120942.1"/>
    <property type="molecule type" value="Genomic_DNA"/>
</dbReference>
<protein>
    <submittedName>
        <fullName evidence="1">Uncharacterized protein</fullName>
    </submittedName>
</protein>
<evidence type="ECO:0000313" key="3">
    <source>
        <dbReference type="Proteomes" id="UP000618051"/>
    </source>
</evidence>
<organism evidence="1">
    <name type="scientific">Lamprotornis superbus</name>
    <dbReference type="NCBI Taxonomy" id="245042"/>
    <lineage>
        <taxon>Eukaryota</taxon>
        <taxon>Metazoa</taxon>
        <taxon>Chordata</taxon>
        <taxon>Craniata</taxon>
        <taxon>Vertebrata</taxon>
        <taxon>Euteleostomi</taxon>
        <taxon>Archelosauria</taxon>
        <taxon>Archosauria</taxon>
        <taxon>Dinosauria</taxon>
        <taxon>Saurischia</taxon>
        <taxon>Theropoda</taxon>
        <taxon>Coelurosauria</taxon>
        <taxon>Aves</taxon>
        <taxon>Neognathae</taxon>
        <taxon>Neoaves</taxon>
        <taxon>Telluraves</taxon>
        <taxon>Australaves</taxon>
        <taxon>Passeriformes</taxon>
        <taxon>Sturnidae</taxon>
        <taxon>Lamprotornis</taxon>
    </lineage>
</organism>
<gene>
    <name evidence="2" type="ORF">IHE44_0003394</name>
    <name evidence="1" type="ORF">IHE44_011882</name>
</gene>